<keyword evidence="2" id="KW-1185">Reference proteome</keyword>
<gene>
    <name evidence="1" type="ORF">BO66DRAFT_460395</name>
</gene>
<reference evidence="1" key="1">
    <citation type="submission" date="2018-02" db="EMBL/GenBank/DDBJ databases">
        <title>The genomes of Aspergillus section Nigri reveals drivers in fungal speciation.</title>
        <authorList>
            <consortium name="DOE Joint Genome Institute"/>
            <person name="Vesth T.C."/>
            <person name="Nybo J."/>
            <person name="Theobald S."/>
            <person name="Brandl J."/>
            <person name="Frisvad J.C."/>
            <person name="Nielsen K.F."/>
            <person name="Lyhne E.K."/>
            <person name="Kogle M.E."/>
            <person name="Kuo A."/>
            <person name="Riley R."/>
            <person name="Clum A."/>
            <person name="Nolan M."/>
            <person name="Lipzen A."/>
            <person name="Salamov A."/>
            <person name="Henrissat B."/>
            <person name="Wiebenga A."/>
            <person name="De vries R.P."/>
            <person name="Grigoriev I.V."/>
            <person name="Mortensen U.H."/>
            <person name="Andersen M.R."/>
            <person name="Baker S.E."/>
        </authorList>
    </citation>
    <scope>NUCLEOTIDE SEQUENCE</scope>
    <source>
        <strain evidence="1">CBS 121060</strain>
    </source>
</reference>
<dbReference type="Proteomes" id="UP000249661">
    <property type="component" value="Unassembled WGS sequence"/>
</dbReference>
<evidence type="ECO:0000313" key="1">
    <source>
        <dbReference type="EMBL" id="RAH66275.1"/>
    </source>
</evidence>
<protein>
    <submittedName>
        <fullName evidence="1">Terpenoid synthase</fullName>
    </submittedName>
</protein>
<accession>A0ACD1GYL3</accession>
<proteinExistence type="predicted"/>
<dbReference type="EMBL" id="KZ824984">
    <property type="protein sequence ID" value="RAH66275.1"/>
    <property type="molecule type" value="Genomic_DNA"/>
</dbReference>
<name>A0ACD1GYL3_9EURO</name>
<sequence length="345" mass="39950">MSSTEEESTFGYHGLDINGPPQVDVVRGLIKDFLEATRFERTTPSSKDKELEAAVWKYFKSLNLGPKLEAAVQKVLKMSTTFTHQAYTSLPFENQVLCAVQFLYMFLVDDAAPLFMNELRCFCQNTTNPNRGASFTLNHDHRHPLLRHFDAHLRSLARYYGPYCHSTIIKSLFDYVNGRIIEHDMAQSAFRFSAATRLMPMFLRTKVGAAEILVALLWPQQRYPEETHLIRYFPAVQELVLFTDFTNDILSYYKEFVVHRETGNFVANFAEAHGMSHLEVLRRLVDYAPKVIANVYEIFAGKDDLVRPVRDYVKGWIMLCTAQRRYHLVELFEDEGFLPPYDEDS</sequence>
<organism evidence="1 2">
    <name type="scientific">Aspergillus aculeatinus CBS 121060</name>
    <dbReference type="NCBI Taxonomy" id="1448322"/>
    <lineage>
        <taxon>Eukaryota</taxon>
        <taxon>Fungi</taxon>
        <taxon>Dikarya</taxon>
        <taxon>Ascomycota</taxon>
        <taxon>Pezizomycotina</taxon>
        <taxon>Eurotiomycetes</taxon>
        <taxon>Eurotiomycetidae</taxon>
        <taxon>Eurotiales</taxon>
        <taxon>Aspergillaceae</taxon>
        <taxon>Aspergillus</taxon>
        <taxon>Aspergillus subgen. Circumdati</taxon>
    </lineage>
</organism>
<evidence type="ECO:0000313" key="2">
    <source>
        <dbReference type="Proteomes" id="UP000249661"/>
    </source>
</evidence>